<sequence length="148" mass="17522">MRFKKYLLRQEKRSVTVRMKKAFERKQAREAESLPLFGDQIREIQHSWEEEKRLRALYEGKVTDRMRQNHAAVWRKARAAYFALNAETRAKCRAAWNAWVGPSDPLYLIYVVNQFNGIRAARDARMAEDRQALNSRIMARLQAQPELL</sequence>
<accession>A0A220ITG0</accession>
<dbReference type="EMBL" id="KY503037">
    <property type="protein sequence ID" value="ASI38144.1"/>
    <property type="molecule type" value="Genomic_DNA"/>
</dbReference>
<name>A0A220ITG0_PSEFL</name>
<protein>
    <submittedName>
        <fullName evidence="1">Uncharacterized protein</fullName>
    </submittedName>
</protein>
<organism evidence="1">
    <name type="scientific">Pseudomonas fluorescens</name>
    <dbReference type="NCBI Taxonomy" id="294"/>
    <lineage>
        <taxon>Bacteria</taxon>
        <taxon>Pseudomonadati</taxon>
        <taxon>Pseudomonadota</taxon>
        <taxon>Gammaproteobacteria</taxon>
        <taxon>Pseudomonadales</taxon>
        <taxon>Pseudomonadaceae</taxon>
        <taxon>Pseudomonas</taxon>
    </lineage>
</organism>
<evidence type="ECO:0000313" key="1">
    <source>
        <dbReference type="EMBL" id="ASI38144.1"/>
    </source>
</evidence>
<keyword evidence="1" id="KW-0614">Plasmid</keyword>
<reference evidence="1" key="1">
    <citation type="submission" date="2017-01" db="EMBL/GenBank/DDBJ databases">
        <title>IS1411 activates the repA gene of the plasmid pG20 in Pseudomonas fluorescens PC20.</title>
        <authorList>
            <person name="Naanuri E."/>
            <person name="Heinaru E."/>
            <person name="Joesaar M."/>
            <person name="Heinaru A."/>
        </authorList>
    </citation>
    <scope>NUCLEOTIDE SEQUENCE</scope>
    <source>
        <strain evidence="1">PC24</strain>
        <plasmid evidence="1">pPHE24</plasmid>
    </source>
</reference>
<dbReference type="AlphaFoldDB" id="A0A220ITG0"/>
<dbReference type="RefSeq" id="WP_172690148.1">
    <property type="nucleotide sequence ID" value="NZ_KY503037.1"/>
</dbReference>
<proteinExistence type="predicted"/>
<geneLocation type="plasmid" evidence="1">
    <name>pPHE24</name>
</geneLocation>